<reference evidence="1" key="1">
    <citation type="submission" date="2001-03" db="EMBL/GenBank/DDBJ databases">
        <title>Cloning and characterization of a novel human gene.</title>
        <authorList>
            <person name="Mao Y."/>
            <person name="Xie Y."/>
            <person name="Guo L."/>
        </authorList>
    </citation>
    <scope>NUCLEOTIDE SEQUENCE</scope>
</reference>
<evidence type="ECO:0000313" key="2">
    <source>
        <dbReference type="EMBL" id="BAC04808.1"/>
    </source>
</evidence>
<dbReference type="EMBL" id="AK127279">
    <property type="protein sequence ID" value="BAG54470.1"/>
    <property type="molecule type" value="mRNA"/>
</dbReference>
<reference evidence="3" key="2">
    <citation type="submission" date="2003-07" db="EMBL/GenBank/DDBJ databases">
        <title>NEDO human cDNA sequencing project.</title>
        <authorList>
            <person name="Oshima A."/>
            <person name="Takahashi-Fujii A."/>
            <person name="Tanase T."/>
            <person name="Imose N."/>
            <person name="Takeuchi K."/>
            <person name="Arita M."/>
            <person name="Musashino K."/>
            <person name="Yuuki H."/>
            <person name="Hara H."/>
            <person name="Sugiyama T."/>
            <person name="Irie R."/>
            <person name="Otsuki T."/>
            <person name="Sato H."/>
            <person name="Wakamatsu A."/>
            <person name="Ishii S."/>
            <person name="Yamamoto J."/>
            <person name="Isono Y."/>
            <person name="Kawai-Hio Y."/>
            <person name="Saito K."/>
            <person name="Nishikawa T."/>
            <person name="Kimura K."/>
            <person name="Yamashita H."/>
            <person name="Matsuo K."/>
            <person name="Nakamura Y."/>
            <person name="Sekine M."/>
            <person name="Kikuchi H."/>
            <person name="Kanda K."/>
            <person name="Wagatsuma M."/>
            <person name="Murakawa K."/>
            <person name="Kanehori K."/>
            <person name="Sugiyama A."/>
            <person name="Kawakami B."/>
            <person name="Suzuki Y."/>
            <person name="Sugano S."/>
            <person name="Nagahari K."/>
            <person name="Masuho Y."/>
            <person name="Nagai K."/>
            <person name="Isogai T."/>
        </authorList>
    </citation>
    <scope>NUCLEOTIDE SEQUENCE</scope>
    <source>
        <tissue evidence="3">Hippocampus</tissue>
    </source>
</reference>
<accession>Q8N8M7</accession>
<evidence type="ECO:0000313" key="1">
    <source>
        <dbReference type="EMBL" id="AAN76520.1"/>
    </source>
</evidence>
<reference evidence="2" key="3">
    <citation type="journal article" date="2004" name="Nat. Genet.">
        <title>Complete sequencing and characterization of 21,243 full-length human cDNAs.</title>
        <authorList>
            <person name="Ota T."/>
            <person name="Suzuki Y."/>
            <person name="Nishikawa T."/>
            <person name="Otsuki T."/>
            <person name="Sugiyama T."/>
            <person name="Irie R."/>
            <person name="Wakamatsu A."/>
            <person name="Hayashi K."/>
            <person name="Sato H."/>
            <person name="Nagai K."/>
            <person name="Kimura K."/>
            <person name="Makita H."/>
            <person name="Sekine M."/>
            <person name="Obayashi M."/>
            <person name="Nishi T."/>
            <person name="Shibahara T."/>
            <person name="Tanaka T."/>
            <person name="Ishii S."/>
            <person name="Yamamoto J."/>
            <person name="Saito K."/>
            <person name="Kawai Y."/>
            <person name="Isono Y."/>
            <person name="Nakamura Y."/>
            <person name="Nagahari K."/>
            <person name="Murakami K."/>
            <person name="Yasuda T."/>
            <person name="Iwayanagi T."/>
            <person name="Wagatsuma M."/>
            <person name="Shiratori A."/>
            <person name="Sudo H."/>
            <person name="Hosoiri T."/>
            <person name="Kaku Y."/>
            <person name="Kodaira H."/>
            <person name="Kondo H."/>
            <person name="Sugawara M."/>
            <person name="Takahashi M."/>
            <person name="Kanda K."/>
            <person name="Yokoi T."/>
            <person name="Furuya T."/>
            <person name="Kikkawa E."/>
            <person name="Omura Y."/>
            <person name="Abe K."/>
            <person name="Kamihara K."/>
            <person name="Katsuta N."/>
            <person name="Sato K."/>
            <person name="Tanikawa M."/>
            <person name="Yamazaki M."/>
            <person name="Ninomiya K."/>
            <person name="Ishibashi T."/>
            <person name="Yamashita H."/>
            <person name="Murakawa K."/>
            <person name="Fujimori K."/>
            <person name="Tanai H."/>
            <person name="Kimata M."/>
            <person name="Watanabe M."/>
            <person name="Hiraoka S."/>
            <person name="Chiba Y."/>
            <person name="Ishida S."/>
            <person name="Ono Y."/>
            <person name="Takiguchi S."/>
            <person name="Watanabe S."/>
            <person name="Yosida M."/>
            <person name="Hotuta T."/>
            <person name="Kusano J."/>
            <person name="Kanehori K."/>
            <person name="Takahashi-Fujii A."/>
            <person name="Hara H."/>
            <person name="Tanase T."/>
            <person name="Nomura Y."/>
            <person name="Togiya S."/>
            <person name="Komai F."/>
            <person name="Hara R."/>
            <person name="Takeuchi K."/>
            <person name="Arita M."/>
            <person name="Imose N."/>
            <person name="Musashino K."/>
            <person name="Yuuki H."/>
            <person name="Oshima A."/>
            <person name="Sasaki N."/>
            <person name="Aotsuka S."/>
            <person name="Yoshikawa Y."/>
            <person name="Matsunawa H."/>
            <person name="Ichihara T."/>
            <person name="Shiohata N."/>
            <person name="Sano S."/>
            <person name="Moriya S."/>
            <person name="Momiyama H."/>
            <person name="Satoh N."/>
            <person name="Takami S."/>
            <person name="Terashima Y."/>
            <person name="Suzuki O."/>
            <person name="Nakagawa S."/>
            <person name="Senoh A."/>
            <person name="Mizoguchi H."/>
            <person name="Goto Y."/>
            <person name="Shimizu F."/>
            <person name="Wakebe H."/>
            <person name="Hishigaki H."/>
            <person name="Watanabe T."/>
            <person name="Sugiyama A."/>
            <person name="Takemoto M."/>
            <person name="Kawakami B."/>
            <person name="Yamazaki M."/>
            <person name="Watanabe K."/>
            <person name="Kumagai A."/>
            <person name="Itakura S."/>
            <person name="Fukuzumi Y."/>
            <person name="Fujimori Y."/>
            <person name="Komiyama M."/>
            <person name="Tashiro H."/>
            <person name="Tanigami A."/>
            <person name="Fujiwara T."/>
            <person name="Ono T."/>
            <person name="Yamada K."/>
            <person name="Fujii Y."/>
            <person name="Ozaki K."/>
            <person name="Hirao M."/>
            <person name="Ohmori Y."/>
            <person name="Kawabata A."/>
            <person name="Hikiji T."/>
            <person name="Kobatake N."/>
            <person name="Inagaki H."/>
            <person name="Ikema Y."/>
            <person name="Okamoto S."/>
            <person name="Okitani R."/>
            <person name="Kawakami T."/>
            <person name="Noguchi S."/>
            <person name="Itoh T."/>
            <person name="Shigeta K."/>
            <person name="Senba T."/>
            <person name="Matsumura K."/>
            <person name="Nakajima Y."/>
            <person name="Mizuno T."/>
            <person name="Morinaga M."/>
            <person name="Sasaki M."/>
            <person name="Togashi T."/>
            <person name="Oyama M."/>
            <person name="Hata H."/>
            <person name="Watanabe M."/>
            <person name="Komatsu T."/>
            <person name="Mizushima-Sugano J."/>
            <person name="Satoh T."/>
            <person name="Shirai Y."/>
            <person name="Takahashi Y."/>
            <person name="Nakagawa K."/>
            <person name="Okumura K."/>
            <person name="Nagase T."/>
            <person name="Nomura N."/>
            <person name="Kikuchi H."/>
            <person name="Masuho Y."/>
            <person name="Yamashita R."/>
            <person name="Nakai K."/>
            <person name="Yada T."/>
            <person name="Nakamura Y."/>
            <person name="Ohara O."/>
            <person name="Isogai T."/>
            <person name="Sugano S."/>
        </authorList>
    </citation>
    <scope>NUCLEOTIDE SEQUENCE</scope>
    <source>
        <tissue evidence="2">Brain</tissue>
    </source>
</reference>
<dbReference type="EMBL" id="AK096517">
    <property type="protein sequence ID" value="BAC04808.1"/>
    <property type="molecule type" value="mRNA"/>
</dbReference>
<dbReference type="PeptideAtlas" id="Q8N8M7"/>
<dbReference type="AlphaFoldDB" id="Q8N8M7"/>
<name>Q8N8M7_HUMAN</name>
<organism evidence="2">
    <name type="scientific">Homo sapiens</name>
    <name type="common">Human</name>
    <dbReference type="NCBI Taxonomy" id="9606"/>
    <lineage>
        <taxon>Eukaryota</taxon>
        <taxon>Metazoa</taxon>
        <taxon>Chordata</taxon>
        <taxon>Craniata</taxon>
        <taxon>Vertebrata</taxon>
        <taxon>Euteleostomi</taxon>
        <taxon>Mammalia</taxon>
        <taxon>Eutheria</taxon>
        <taxon>Euarchontoglires</taxon>
        <taxon>Primates</taxon>
        <taxon>Haplorrhini</taxon>
        <taxon>Catarrhini</taxon>
        <taxon>Hominidae</taxon>
        <taxon>Homo</taxon>
    </lineage>
</organism>
<evidence type="ECO:0000313" key="3">
    <source>
        <dbReference type="EMBL" id="BAG54470.1"/>
    </source>
</evidence>
<protein>
    <submittedName>
        <fullName evidence="2">cDNA FLJ39198 fis, clone OCBBF2005161</fullName>
    </submittedName>
    <submittedName>
        <fullName evidence="3">cDNA FLJ45346 fis, clone BRHIP3010916</fullName>
    </submittedName>
</protein>
<dbReference type="EMBL" id="AF360117">
    <property type="protein sequence ID" value="AAN76520.1"/>
    <property type="molecule type" value="mRNA"/>
</dbReference>
<proteinExistence type="evidence at transcript level"/>
<sequence length="150" mass="16010">MADTSPPTKLEHPRSTSDCCAGSKNFNPVDLSFLGSMGVGSTDQDHLAPWFQPPFQGSEWFCLSGIPDNSGVRKKLLQLAQCLPKWPLSFVLEIQGPCGVGTQGISLSVDCEDHGKSVVSGPECTPTHGMVPHGFPWLGEGVPQPLALPR</sequence>